<dbReference type="Proteomes" id="UP000064967">
    <property type="component" value="Chromosome"/>
</dbReference>
<keyword evidence="1 6" id="KW-0597">Phosphoprotein</keyword>
<feature type="compositionally biased region" description="Polar residues" evidence="7">
    <location>
        <begin position="477"/>
        <end position="487"/>
    </location>
</feature>
<evidence type="ECO:0000256" key="8">
    <source>
        <dbReference type="SAM" id="Phobius"/>
    </source>
</evidence>
<feature type="region of interest" description="Disordered" evidence="7">
    <location>
        <begin position="526"/>
        <end position="559"/>
    </location>
</feature>
<dbReference type="GO" id="GO:0032993">
    <property type="term" value="C:protein-DNA complex"/>
    <property type="evidence" value="ECO:0007669"/>
    <property type="project" value="TreeGrafter"/>
</dbReference>
<reference evidence="10 11" key="1">
    <citation type="submission" date="2015-08" db="EMBL/GenBank/DDBJ databases">
        <authorList>
            <person name="Babu N.S."/>
            <person name="Beckwith C.J."/>
            <person name="Beseler K.G."/>
            <person name="Brison A."/>
            <person name="Carone J.V."/>
            <person name="Caskin T.P."/>
            <person name="Diamond M."/>
            <person name="Durham M.E."/>
            <person name="Foxe J.M."/>
            <person name="Go M."/>
            <person name="Henderson B.A."/>
            <person name="Jones I.B."/>
            <person name="McGettigan J.A."/>
            <person name="Micheletti S.J."/>
            <person name="Nasrallah M.E."/>
            <person name="Ortiz D."/>
            <person name="Piller C.R."/>
            <person name="Privatt S.R."/>
            <person name="Schneider S.L."/>
            <person name="Sharp S."/>
            <person name="Smith T.C."/>
            <person name="Stanton J.D."/>
            <person name="Ullery H.E."/>
            <person name="Wilson R.J."/>
            <person name="Serrano M.G."/>
            <person name="Buck G."/>
            <person name="Lee V."/>
            <person name="Wang Y."/>
            <person name="Carvalho R."/>
            <person name="Voegtly L."/>
            <person name="Shi R."/>
            <person name="Duckworth R."/>
            <person name="Johnson A."/>
            <person name="Loviza R."/>
            <person name="Walstead R."/>
            <person name="Shah Z."/>
            <person name="Kiflezghi M."/>
            <person name="Wade K."/>
            <person name="Ball S.L."/>
            <person name="Bradley K.W."/>
            <person name="Asai D.J."/>
            <person name="Bowman C.A."/>
            <person name="Russell D.A."/>
            <person name="Pope W.H."/>
            <person name="Jacobs-Sera D."/>
            <person name="Hendrix R.W."/>
            <person name="Hatfull G.F."/>
        </authorList>
    </citation>
    <scope>NUCLEOTIDE SEQUENCE [LARGE SCALE GENOMIC DNA]</scope>
    <source>
        <strain evidence="10 11">DSM 27648</strain>
    </source>
</reference>
<dbReference type="GO" id="GO:0000976">
    <property type="term" value="F:transcription cis-regulatory region binding"/>
    <property type="evidence" value="ECO:0007669"/>
    <property type="project" value="TreeGrafter"/>
</dbReference>
<evidence type="ECO:0000313" key="10">
    <source>
        <dbReference type="EMBL" id="AKV03084.1"/>
    </source>
</evidence>
<keyword evidence="2" id="KW-0902">Two-component regulatory system</keyword>
<evidence type="ECO:0000256" key="3">
    <source>
        <dbReference type="ARBA" id="ARBA00023015"/>
    </source>
</evidence>
<dbReference type="SUPFAM" id="SSF48452">
    <property type="entry name" value="TPR-like"/>
    <property type="match status" value="1"/>
</dbReference>
<feature type="compositionally biased region" description="Pro residues" evidence="7">
    <location>
        <begin position="545"/>
        <end position="558"/>
    </location>
</feature>
<dbReference type="SUPFAM" id="SSF52172">
    <property type="entry name" value="CheY-like"/>
    <property type="match status" value="1"/>
</dbReference>
<dbReference type="InterPro" id="IPR039420">
    <property type="entry name" value="WalR-like"/>
</dbReference>
<feature type="compositionally biased region" description="Low complexity" evidence="7">
    <location>
        <begin position="668"/>
        <end position="680"/>
    </location>
</feature>
<dbReference type="InterPro" id="IPR011006">
    <property type="entry name" value="CheY-like_superfamily"/>
</dbReference>
<dbReference type="InterPro" id="IPR011990">
    <property type="entry name" value="TPR-like_helical_dom_sf"/>
</dbReference>
<keyword evidence="3" id="KW-0805">Transcription regulation</keyword>
<name>A0A0K1QBF9_9BACT</name>
<dbReference type="InterPro" id="IPR001789">
    <property type="entry name" value="Sig_transdc_resp-reg_receiver"/>
</dbReference>
<dbReference type="Gene3D" id="3.40.50.2300">
    <property type="match status" value="1"/>
</dbReference>
<evidence type="ECO:0000256" key="5">
    <source>
        <dbReference type="ARBA" id="ARBA00023163"/>
    </source>
</evidence>
<dbReference type="PROSITE" id="PS50110">
    <property type="entry name" value="RESPONSE_REGULATORY"/>
    <property type="match status" value="1"/>
</dbReference>
<dbReference type="GO" id="GO:0005829">
    <property type="term" value="C:cytosol"/>
    <property type="evidence" value="ECO:0007669"/>
    <property type="project" value="TreeGrafter"/>
</dbReference>
<keyword evidence="5" id="KW-0804">Transcription</keyword>
<feature type="domain" description="Response regulatory" evidence="9">
    <location>
        <begin position="5"/>
        <end position="121"/>
    </location>
</feature>
<keyword evidence="8" id="KW-0472">Membrane</keyword>
<feature type="region of interest" description="Disordered" evidence="7">
    <location>
        <begin position="416"/>
        <end position="487"/>
    </location>
</feature>
<dbReference type="STRING" id="1391654.AKJ09_09747"/>
<accession>A0A0K1QBF9</accession>
<protein>
    <submittedName>
        <fullName evidence="10">Two-component response regulator</fullName>
    </submittedName>
</protein>
<proteinExistence type="predicted"/>
<sequence>MAKKKILLVDADQRSLRVLEVSLRKAGYNLTCVHDGQSALDVVEHQQPDLVICDTKLPKLDGYGFVRRLKDHPDWAHIPVIFLASQRSVEDKIRGLELGVEDYLTKPIFVRELLARVNVVLARRTQESLAAKPSSALLKTRFSGSIADMTVIDLLQTFEISRKSGTITFKSGSRLGYVWFRDGKVIDAEVGGLRGEEAVYRLLVWSEADFEVDFGNIDREDVVETQTSALVMEGMRRADEWGRLIEQIPPLAGIFEVDSERLVDRLSEIPDELNGILRLLDGRRTLAEVVDESPFEDLSTLTTLSKLYFEGLLVGVVSPPPERVVPSTNEPAIVDKTASEAMVELARSPHEDVTVPAPPVVPAAAMPSPSPPHAAIPRPGQIARGAGVSPKTRTKPFNPAALGALVADAKAARAAKAGDAKPEAKNGEAKAPETKPVETSGEPRVETEPAEAKAGEPKVGEPKPAEVAKAPEPSKPIETSAQPASSLVRTQKMNVVLAPPPAPKIEHAAASANVLVVKEPLANEADVVDAPDSSTSLAAAVTAPTPEPPPPAPAPEPPAIVFAKRTPSVVDWAEANNKTVASDAAPKASARSDENGSPVDAWAEDEIELPTRAPRVSGRKVAIGVMGAAIGIAVIALFARSTYRGQHDTAQGLGLPLRDAGSVTATSSASPVATVAAAPTNEAPESAPTTVEPPSETPAAPVVKAAEPTPTTRERTRPSSDQTGASGVSGTNAETTTAAKADAKSAASDKPAPPGPPSSESFTEAAQKALEKDDKHASGRAAELAWQATQKDPGNAEAWLTLGAAYQQLGKKWQALEAYRSCAKKAQGPRVAECRALAGMD</sequence>
<gene>
    <name evidence="10" type="ORF">AKJ09_09747</name>
</gene>
<organism evidence="10 11">
    <name type="scientific">Labilithrix luteola</name>
    <dbReference type="NCBI Taxonomy" id="1391654"/>
    <lineage>
        <taxon>Bacteria</taxon>
        <taxon>Pseudomonadati</taxon>
        <taxon>Myxococcota</taxon>
        <taxon>Polyangia</taxon>
        <taxon>Polyangiales</taxon>
        <taxon>Labilitrichaceae</taxon>
        <taxon>Labilithrix</taxon>
    </lineage>
</organism>
<evidence type="ECO:0000313" key="11">
    <source>
        <dbReference type="Proteomes" id="UP000064967"/>
    </source>
</evidence>
<keyword evidence="4" id="KW-0238">DNA-binding</keyword>
<dbReference type="InterPro" id="IPR025497">
    <property type="entry name" value="PatA-like_N"/>
</dbReference>
<evidence type="ECO:0000256" key="2">
    <source>
        <dbReference type="ARBA" id="ARBA00023012"/>
    </source>
</evidence>
<evidence type="ECO:0000256" key="4">
    <source>
        <dbReference type="ARBA" id="ARBA00023125"/>
    </source>
</evidence>
<feature type="compositionally biased region" description="Basic and acidic residues" evidence="7">
    <location>
        <begin position="416"/>
        <end position="466"/>
    </location>
</feature>
<feature type="compositionally biased region" description="Low complexity" evidence="7">
    <location>
        <begin position="733"/>
        <end position="750"/>
    </location>
</feature>
<dbReference type="Pfam" id="PF14332">
    <property type="entry name" value="DUF4388"/>
    <property type="match status" value="1"/>
</dbReference>
<dbReference type="GO" id="GO:0000156">
    <property type="term" value="F:phosphorelay response regulator activity"/>
    <property type="evidence" value="ECO:0007669"/>
    <property type="project" value="TreeGrafter"/>
</dbReference>
<dbReference type="GO" id="GO:0006355">
    <property type="term" value="P:regulation of DNA-templated transcription"/>
    <property type="evidence" value="ECO:0007669"/>
    <property type="project" value="TreeGrafter"/>
</dbReference>
<dbReference type="EMBL" id="CP012333">
    <property type="protein sequence ID" value="AKV03084.1"/>
    <property type="molecule type" value="Genomic_DNA"/>
</dbReference>
<feature type="region of interest" description="Disordered" evidence="7">
    <location>
        <begin position="668"/>
        <end position="791"/>
    </location>
</feature>
<keyword evidence="8" id="KW-0812">Transmembrane</keyword>
<dbReference type="Pfam" id="PF00072">
    <property type="entry name" value="Response_reg"/>
    <property type="match status" value="1"/>
</dbReference>
<evidence type="ECO:0000256" key="1">
    <source>
        <dbReference type="ARBA" id="ARBA00022553"/>
    </source>
</evidence>
<feature type="region of interest" description="Disordered" evidence="7">
    <location>
        <begin position="580"/>
        <end position="601"/>
    </location>
</feature>
<dbReference type="CDD" id="cd17574">
    <property type="entry name" value="REC_OmpR"/>
    <property type="match status" value="1"/>
</dbReference>
<dbReference type="PANTHER" id="PTHR48111:SF1">
    <property type="entry name" value="TWO-COMPONENT RESPONSE REGULATOR ORR33"/>
    <property type="match status" value="1"/>
</dbReference>
<feature type="transmembrane region" description="Helical" evidence="8">
    <location>
        <begin position="621"/>
        <end position="639"/>
    </location>
</feature>
<feature type="modified residue" description="4-aspartylphosphate" evidence="6">
    <location>
        <position position="54"/>
    </location>
</feature>
<dbReference type="KEGG" id="llu:AKJ09_09747"/>
<dbReference type="Gene3D" id="1.25.40.10">
    <property type="entry name" value="Tetratricopeptide repeat domain"/>
    <property type="match status" value="1"/>
</dbReference>
<keyword evidence="11" id="KW-1185">Reference proteome</keyword>
<evidence type="ECO:0000259" key="9">
    <source>
        <dbReference type="PROSITE" id="PS50110"/>
    </source>
</evidence>
<evidence type="ECO:0000256" key="6">
    <source>
        <dbReference type="PROSITE-ProRule" id="PRU00169"/>
    </source>
</evidence>
<keyword evidence="8" id="KW-1133">Transmembrane helix</keyword>
<dbReference type="PANTHER" id="PTHR48111">
    <property type="entry name" value="REGULATOR OF RPOS"/>
    <property type="match status" value="1"/>
</dbReference>
<dbReference type="SMART" id="SM00448">
    <property type="entry name" value="REC"/>
    <property type="match status" value="1"/>
</dbReference>
<evidence type="ECO:0000256" key="7">
    <source>
        <dbReference type="SAM" id="MobiDB-lite"/>
    </source>
</evidence>
<dbReference type="AlphaFoldDB" id="A0A0K1QBF9"/>
<feature type="compositionally biased region" description="Polar residues" evidence="7">
    <location>
        <begin position="719"/>
        <end position="732"/>
    </location>
</feature>